<evidence type="ECO:0000256" key="1">
    <source>
        <dbReference type="ARBA" id="ARBA00022793"/>
    </source>
</evidence>
<dbReference type="InterPro" id="IPR006680">
    <property type="entry name" value="Amidohydro-rel"/>
</dbReference>
<keyword evidence="1 3" id="KW-0210">Decarboxylase</keyword>
<dbReference type="AlphaFoldDB" id="A0A6A6TYD7"/>
<dbReference type="PANTHER" id="PTHR21240:SF30">
    <property type="entry name" value="AMIDOHYDROLASE-RELATED DOMAIN-CONTAINING PROTEIN-RELATED"/>
    <property type="match status" value="1"/>
</dbReference>
<proteinExistence type="inferred from homology"/>
<keyword evidence="2 3" id="KW-0456">Lyase</keyword>
<evidence type="ECO:0000256" key="2">
    <source>
        <dbReference type="ARBA" id="ARBA00023239"/>
    </source>
</evidence>
<evidence type="ECO:0000256" key="3">
    <source>
        <dbReference type="RuleBase" id="RU366045"/>
    </source>
</evidence>
<dbReference type="Proteomes" id="UP000799302">
    <property type="component" value="Unassembled WGS sequence"/>
</dbReference>
<dbReference type="InterPro" id="IPR032466">
    <property type="entry name" value="Metal_Hydrolase"/>
</dbReference>
<keyword evidence="6" id="KW-1185">Reference proteome</keyword>
<accession>A0A6A6TYD7</accession>
<dbReference type="PANTHER" id="PTHR21240">
    <property type="entry name" value="2-AMINO-3-CARBOXYLMUCONATE-6-SEMIALDEHYDE DECARBOXYLASE"/>
    <property type="match status" value="1"/>
</dbReference>
<dbReference type="GO" id="GO:0016787">
    <property type="term" value="F:hydrolase activity"/>
    <property type="evidence" value="ECO:0007669"/>
    <property type="project" value="UniProtKB-KW"/>
</dbReference>
<sequence length="341" mass="37651">MSSKIPLIALEEHFFAPAEIIPTAMNDLYNQQLGTIPNLLAKLNDISASSLRRDGMREAGVVLQIISHGPGLASYEAEVVSKVNDYLASNIKDQGCYRGLAALSLLNGGEEAGKELRRCVESHGFVGALIDNHVVGDDGEPKYYDAPDFDPLWKASEELGKPIYLHPTFPSGSLKDRAQGSYSASAAASISSSGFGWHADVGHHILRLFAAGVFDRFPKLQIIIGHFGEMLPAMVERVVYLSYRWGKRERGFKQVWAENIVVTTSGCWSVDPMATIARNTSVEKVVFSIDWPFAQAEDGRRFWGELVESGIYEKEELEKIGWRNSARLFGIGEEDVLKLAE</sequence>
<dbReference type="Gene3D" id="3.20.20.140">
    <property type="entry name" value="Metal-dependent hydrolases"/>
    <property type="match status" value="1"/>
</dbReference>
<evidence type="ECO:0000259" key="4">
    <source>
        <dbReference type="Pfam" id="PF04909"/>
    </source>
</evidence>
<evidence type="ECO:0000313" key="5">
    <source>
        <dbReference type="EMBL" id="KAF2663868.1"/>
    </source>
</evidence>
<comment type="similarity">
    <text evidence="3">Belongs to the metallo-dependent hydrolases superfamily.</text>
</comment>
<dbReference type="GO" id="GO:0016831">
    <property type="term" value="F:carboxy-lyase activity"/>
    <property type="evidence" value="ECO:0007669"/>
    <property type="project" value="UniProtKB-KW"/>
</dbReference>
<dbReference type="EMBL" id="MU004244">
    <property type="protein sequence ID" value="KAF2663868.1"/>
    <property type="molecule type" value="Genomic_DNA"/>
</dbReference>
<name>A0A6A6TYD7_9PEZI</name>
<organism evidence="5 6">
    <name type="scientific">Microthyrium microscopicum</name>
    <dbReference type="NCBI Taxonomy" id="703497"/>
    <lineage>
        <taxon>Eukaryota</taxon>
        <taxon>Fungi</taxon>
        <taxon>Dikarya</taxon>
        <taxon>Ascomycota</taxon>
        <taxon>Pezizomycotina</taxon>
        <taxon>Dothideomycetes</taxon>
        <taxon>Dothideomycetes incertae sedis</taxon>
        <taxon>Microthyriales</taxon>
        <taxon>Microthyriaceae</taxon>
        <taxon>Microthyrium</taxon>
    </lineage>
</organism>
<dbReference type="InterPro" id="IPR032465">
    <property type="entry name" value="ACMSD"/>
</dbReference>
<dbReference type="GO" id="GO:0019748">
    <property type="term" value="P:secondary metabolic process"/>
    <property type="evidence" value="ECO:0007669"/>
    <property type="project" value="TreeGrafter"/>
</dbReference>
<evidence type="ECO:0000313" key="6">
    <source>
        <dbReference type="Proteomes" id="UP000799302"/>
    </source>
</evidence>
<dbReference type="OrthoDB" id="432010at2759"/>
<reference evidence="5" key="1">
    <citation type="journal article" date="2020" name="Stud. Mycol.">
        <title>101 Dothideomycetes genomes: a test case for predicting lifestyles and emergence of pathogens.</title>
        <authorList>
            <person name="Haridas S."/>
            <person name="Albert R."/>
            <person name="Binder M."/>
            <person name="Bloem J."/>
            <person name="Labutti K."/>
            <person name="Salamov A."/>
            <person name="Andreopoulos B."/>
            <person name="Baker S."/>
            <person name="Barry K."/>
            <person name="Bills G."/>
            <person name="Bluhm B."/>
            <person name="Cannon C."/>
            <person name="Castanera R."/>
            <person name="Culley D."/>
            <person name="Daum C."/>
            <person name="Ezra D."/>
            <person name="Gonzalez J."/>
            <person name="Henrissat B."/>
            <person name="Kuo A."/>
            <person name="Liang C."/>
            <person name="Lipzen A."/>
            <person name="Lutzoni F."/>
            <person name="Magnuson J."/>
            <person name="Mondo S."/>
            <person name="Nolan M."/>
            <person name="Ohm R."/>
            <person name="Pangilinan J."/>
            <person name="Park H.-J."/>
            <person name="Ramirez L."/>
            <person name="Alfaro M."/>
            <person name="Sun H."/>
            <person name="Tritt A."/>
            <person name="Yoshinaga Y."/>
            <person name="Zwiers L.-H."/>
            <person name="Turgeon B."/>
            <person name="Goodwin S."/>
            <person name="Spatafora J."/>
            <person name="Crous P."/>
            <person name="Grigoriev I."/>
        </authorList>
    </citation>
    <scope>NUCLEOTIDE SEQUENCE</scope>
    <source>
        <strain evidence="5">CBS 115976</strain>
    </source>
</reference>
<dbReference type="Pfam" id="PF04909">
    <property type="entry name" value="Amidohydro_2"/>
    <property type="match status" value="1"/>
</dbReference>
<keyword evidence="5" id="KW-0378">Hydrolase</keyword>
<protein>
    <submittedName>
        <fullName evidence="5">Amidohydrolase 2</fullName>
    </submittedName>
</protein>
<dbReference type="GO" id="GO:0005829">
    <property type="term" value="C:cytosol"/>
    <property type="evidence" value="ECO:0007669"/>
    <property type="project" value="TreeGrafter"/>
</dbReference>
<gene>
    <name evidence="5" type="ORF">BT63DRAFT_113605</name>
</gene>
<feature type="domain" description="Amidohydrolase-related" evidence="4">
    <location>
        <begin position="84"/>
        <end position="331"/>
    </location>
</feature>
<dbReference type="SUPFAM" id="SSF51556">
    <property type="entry name" value="Metallo-dependent hydrolases"/>
    <property type="match status" value="1"/>
</dbReference>